<evidence type="ECO:0000313" key="3">
    <source>
        <dbReference type="Proteomes" id="UP000247465"/>
    </source>
</evidence>
<feature type="transmembrane region" description="Helical" evidence="1">
    <location>
        <begin position="878"/>
        <end position="897"/>
    </location>
</feature>
<dbReference type="EMBL" id="CP029803">
    <property type="protein sequence ID" value="AWT58920.1"/>
    <property type="molecule type" value="Genomic_DNA"/>
</dbReference>
<feature type="transmembrane region" description="Helical" evidence="1">
    <location>
        <begin position="530"/>
        <end position="554"/>
    </location>
</feature>
<dbReference type="SUPFAM" id="SSF82866">
    <property type="entry name" value="Multidrug efflux transporter AcrB transmembrane domain"/>
    <property type="match status" value="2"/>
</dbReference>
<reference evidence="2 3" key="1">
    <citation type="submission" date="2018-06" db="EMBL/GenBank/DDBJ databases">
        <title>Draft Genome Sequence of a Novel Marine Bacterium Related to the Verrucomicrobia.</title>
        <authorList>
            <person name="Vosseberg J."/>
            <person name="Martijn J."/>
            <person name="Ettema T.J.G."/>
        </authorList>
    </citation>
    <scope>NUCLEOTIDE SEQUENCE [LARGE SCALE GENOMIC DNA]</scope>
    <source>
        <strain evidence="2">TARA_B100001123</strain>
    </source>
</reference>
<keyword evidence="1" id="KW-1133">Transmembrane helix</keyword>
<feature type="transmembrane region" description="Helical" evidence="1">
    <location>
        <begin position="904"/>
        <end position="927"/>
    </location>
</feature>
<dbReference type="KEGG" id="mtar:DF168_00092"/>
<dbReference type="Gene3D" id="3.30.70.1430">
    <property type="entry name" value="Multidrug efflux transporter AcrB pore domain"/>
    <property type="match status" value="2"/>
</dbReference>
<keyword evidence="1" id="KW-0472">Membrane</keyword>
<dbReference type="SUPFAM" id="SSF82693">
    <property type="entry name" value="Multidrug efflux transporter AcrB pore domain, PN1, PN2, PC1 and PC2 subdomains"/>
    <property type="match status" value="2"/>
</dbReference>
<dbReference type="Proteomes" id="UP000247465">
    <property type="component" value="Chromosome"/>
</dbReference>
<gene>
    <name evidence="2" type="primary">mdtB</name>
    <name evidence="2" type="ORF">DF168_00092</name>
</gene>
<dbReference type="SUPFAM" id="SSF82714">
    <property type="entry name" value="Multidrug efflux transporter AcrB TolC docking domain, DN and DC subdomains"/>
    <property type="match status" value="2"/>
</dbReference>
<dbReference type="Gene3D" id="1.20.1640.10">
    <property type="entry name" value="Multidrug efflux transporter AcrB transmembrane domain"/>
    <property type="match status" value="2"/>
</dbReference>
<feature type="transmembrane region" description="Helical" evidence="1">
    <location>
        <begin position="358"/>
        <end position="377"/>
    </location>
</feature>
<dbReference type="Pfam" id="PF00873">
    <property type="entry name" value="ACR_tran"/>
    <property type="match status" value="1"/>
</dbReference>
<protein>
    <submittedName>
        <fullName evidence="2">Multidrug resistance protein MdtB</fullName>
    </submittedName>
</protein>
<dbReference type="Gene3D" id="3.30.70.1320">
    <property type="entry name" value="Multidrug efflux transporter AcrB pore domain like"/>
    <property type="match status" value="1"/>
</dbReference>
<dbReference type="Gene3D" id="3.30.2090.10">
    <property type="entry name" value="Multidrug efflux transporter AcrB TolC docking domain, DN and DC subdomains"/>
    <property type="match status" value="2"/>
</dbReference>
<evidence type="ECO:0000313" key="2">
    <source>
        <dbReference type="EMBL" id="AWT58920.1"/>
    </source>
</evidence>
<dbReference type="AlphaFoldDB" id="A0A2Z4AK50"/>
<dbReference type="InterPro" id="IPR027463">
    <property type="entry name" value="AcrB_DN_DC_subdom"/>
</dbReference>
<feature type="transmembrane region" description="Helical" evidence="1">
    <location>
        <begin position="982"/>
        <end position="1001"/>
    </location>
</feature>
<dbReference type="PANTHER" id="PTHR32063:SF33">
    <property type="entry name" value="RND SUPERFAMILY EFFLUX PUMP PERMEASE COMPONENT"/>
    <property type="match status" value="1"/>
</dbReference>
<feature type="transmembrane region" description="Helical" evidence="1">
    <location>
        <begin position="330"/>
        <end position="351"/>
    </location>
</feature>
<keyword evidence="1" id="KW-0812">Transmembrane</keyword>
<feature type="transmembrane region" description="Helical" evidence="1">
    <location>
        <begin position="459"/>
        <end position="479"/>
    </location>
</feature>
<organism evidence="2 3">
    <name type="scientific">Candidatus Moanibacter tarae</name>
    <dbReference type="NCBI Taxonomy" id="2200854"/>
    <lineage>
        <taxon>Bacteria</taxon>
        <taxon>Pseudomonadati</taxon>
        <taxon>Verrucomicrobiota</taxon>
        <taxon>Opitutia</taxon>
        <taxon>Puniceicoccales</taxon>
        <taxon>Puniceicoccales incertae sedis</taxon>
        <taxon>Candidatus Moanibacter</taxon>
    </lineage>
</organism>
<evidence type="ECO:0000256" key="1">
    <source>
        <dbReference type="SAM" id="Phobius"/>
    </source>
</evidence>
<dbReference type="Gene3D" id="3.30.70.1440">
    <property type="entry name" value="Multidrug efflux transporter AcrB pore domain"/>
    <property type="match status" value="1"/>
</dbReference>
<feature type="transmembrane region" description="Helical" evidence="1">
    <location>
        <begin position="428"/>
        <end position="447"/>
    </location>
</feature>
<proteinExistence type="predicted"/>
<feature type="transmembrane region" description="Helical" evidence="1">
    <location>
        <begin position="933"/>
        <end position="961"/>
    </location>
</feature>
<feature type="transmembrane region" description="Helical" evidence="1">
    <location>
        <begin position="383"/>
        <end position="408"/>
    </location>
</feature>
<sequence length="1081" mass="120506">MKSIIEWFARNGVAANLLMVAILALGVYAAVYKIVLREFPDFPLRRVVVAVPYRGSTPTEVEKAILTRIEEAIYSVQGIKEIESRASSNSGTVSIEIEDGYDLGKTLDEIKNLIDAIPNFPVDAERPQVSLVDYQERVITVVLAADMSEMHLKRLGERLRDELMSLPNISLASLQAVRPYEIGLEVSEITLKRYGLTFDSVVQSIRNSSINLSAGRIMAEGGSILLRTNEQAYTTEEFSRIVVLTREDGTRISVGDIASVTDGFDETPIVARFNGRRAIGINVYRSGNQDAIEIGHSVRNYISGIRETLPSRVVIDYWDDDSERIQQRLLTLKGSATFGFILVMLVLALFLRPMLAFWVAWGIPIAFSGAFMLLPLLGVSLNLITLFSFILVLGIVVDDAIVTGENVFQHMQRGEDSLTASIRGTQEVAIPVTFGILTTMVAFYPLAAMTGIRGTFFKQIPIVVIPVLIFSLVESKLILPAHLKHCKNLREGTTNLNALIRFQRLFANGLENFVDKIYRPTLHCCLNYRYATLATFLAILLIFICLILSGRIAWRNFPRIPRDTVSISLIMPPGTTFETTNGHIEKIESAALSLEKELEEEHGRKIIKNIFAATGGHPFQGRSRSRNNAGVAEKGEVIVEMIPTEQSGINYGSMQLTMALRNRVPPIPEAEQLSFSFGWRSGSALSFTLIGPNVEDLKTASNELQKKLATYNGLYDIEDSFDRATDEFELKLKREAEHLGVTATQLARQVRQAFFGSEAQRIQRGRDDVRVMVRYPEKQRKSIASLHTMMIRTGNGTEVPFETVAEIVPGKSPPSILRVDRKRVIEVRADADEDEVDVETIQTEIEENYLPELFGRYPGLEYGLRGRAREVRDNFVEFQRGIIFVLVLIYVLLAIPFKSYSQPLIIMSVIPFGVVGSILGHVIMSLFPSQNHVISMMSVLGMLALSGVVVNDSLVLVDFVNRQRREGMSLPEAVRLAGARRFRPVILTSLTTFVGLMPLMFEESRQAQFMVPMGISLGWGVLFATFITLILVPTVALIFNDIGIAFRKLYGLPLAEGSVEIRTPEKVREGNTVLEGHDETN</sequence>
<dbReference type="GO" id="GO:0042910">
    <property type="term" value="F:xenobiotic transmembrane transporter activity"/>
    <property type="evidence" value="ECO:0007669"/>
    <property type="project" value="TreeGrafter"/>
</dbReference>
<feature type="transmembrane region" description="Helical" evidence="1">
    <location>
        <begin position="1013"/>
        <end position="1039"/>
    </location>
</feature>
<accession>A0A2Z4AK50</accession>
<dbReference type="GO" id="GO:0005886">
    <property type="term" value="C:plasma membrane"/>
    <property type="evidence" value="ECO:0007669"/>
    <property type="project" value="TreeGrafter"/>
</dbReference>
<dbReference type="PANTHER" id="PTHR32063">
    <property type="match status" value="1"/>
</dbReference>
<dbReference type="InterPro" id="IPR001036">
    <property type="entry name" value="Acrflvin-R"/>
</dbReference>
<name>A0A2Z4AK50_9BACT</name>
<dbReference type="PRINTS" id="PR00702">
    <property type="entry name" value="ACRIFLAVINRP"/>
</dbReference>